<dbReference type="Pfam" id="PF13015">
    <property type="entry name" value="PRKCSH_1"/>
    <property type="match status" value="1"/>
</dbReference>
<proteinExistence type="predicted"/>
<name>A0A8H6KGT0_9PEZI</name>
<organism evidence="8 9">
    <name type="scientific">Colletotrichum musicola</name>
    <dbReference type="NCBI Taxonomy" id="2175873"/>
    <lineage>
        <taxon>Eukaryota</taxon>
        <taxon>Fungi</taxon>
        <taxon>Dikarya</taxon>
        <taxon>Ascomycota</taxon>
        <taxon>Pezizomycotina</taxon>
        <taxon>Sordariomycetes</taxon>
        <taxon>Hypocreomycetidae</taxon>
        <taxon>Glomerellales</taxon>
        <taxon>Glomerellaceae</taxon>
        <taxon>Colletotrichum</taxon>
        <taxon>Colletotrichum orchidearum species complex</taxon>
    </lineage>
</organism>
<evidence type="ECO:0000313" key="8">
    <source>
        <dbReference type="EMBL" id="KAF6831025.1"/>
    </source>
</evidence>
<dbReference type="GO" id="GO:0006491">
    <property type="term" value="P:N-glycan processing"/>
    <property type="evidence" value="ECO:0007669"/>
    <property type="project" value="TreeGrafter"/>
</dbReference>
<dbReference type="PROSITE" id="PS51914">
    <property type="entry name" value="MRH"/>
    <property type="match status" value="1"/>
</dbReference>
<gene>
    <name evidence="8" type="ORF">CMUS01_07519</name>
</gene>
<protein>
    <recommendedName>
        <fullName evidence="1">Glucosidase 2 subunit beta</fullName>
    </recommendedName>
</protein>
<dbReference type="InterPro" id="IPR028146">
    <property type="entry name" value="PRKCSH_N"/>
</dbReference>
<evidence type="ECO:0000256" key="3">
    <source>
        <dbReference type="ARBA" id="ARBA00022824"/>
    </source>
</evidence>
<dbReference type="Pfam" id="PF12999">
    <property type="entry name" value="PRKCSH-like"/>
    <property type="match status" value="2"/>
</dbReference>
<reference evidence="8" key="1">
    <citation type="journal article" date="2020" name="Phytopathology">
        <title>Genome Sequence Resources of Colletotrichum truncatum, C. plurivorum, C. musicola, and C. sojae: Four Species Pathogenic to Soybean (Glycine max).</title>
        <authorList>
            <person name="Rogerio F."/>
            <person name="Boufleur T.R."/>
            <person name="Ciampi-Guillardi M."/>
            <person name="Sukno S.A."/>
            <person name="Thon M.R."/>
            <person name="Massola Junior N.S."/>
            <person name="Baroncelli R."/>
        </authorList>
    </citation>
    <scope>NUCLEOTIDE SEQUENCE</scope>
    <source>
        <strain evidence="8">LFN0074</strain>
    </source>
</reference>
<dbReference type="EMBL" id="WIGM01000271">
    <property type="protein sequence ID" value="KAF6831025.1"/>
    <property type="molecule type" value="Genomic_DNA"/>
</dbReference>
<dbReference type="AlphaFoldDB" id="A0A8H6KGT0"/>
<comment type="caution">
    <text evidence="8">The sequence shown here is derived from an EMBL/GenBank/DDBJ whole genome shotgun (WGS) entry which is preliminary data.</text>
</comment>
<dbReference type="InterPro" id="IPR044865">
    <property type="entry name" value="MRH_dom"/>
</dbReference>
<dbReference type="InterPro" id="IPR009011">
    <property type="entry name" value="Man6P_isomerase_rcpt-bd_dom_sf"/>
</dbReference>
<evidence type="ECO:0000256" key="6">
    <source>
        <dbReference type="SAM" id="SignalP"/>
    </source>
</evidence>
<evidence type="ECO:0000256" key="2">
    <source>
        <dbReference type="ARBA" id="ARBA00022729"/>
    </source>
</evidence>
<accession>A0A8H6KGT0</accession>
<keyword evidence="4" id="KW-1015">Disulfide bond</keyword>
<evidence type="ECO:0000259" key="7">
    <source>
        <dbReference type="PROSITE" id="PS51914"/>
    </source>
</evidence>
<dbReference type="PANTHER" id="PTHR12630">
    <property type="entry name" value="N-LINKED OLIGOSACCHARIDE PROCESSING"/>
    <property type="match status" value="1"/>
</dbReference>
<evidence type="ECO:0000313" key="9">
    <source>
        <dbReference type="Proteomes" id="UP000639643"/>
    </source>
</evidence>
<dbReference type="Gene3D" id="2.70.130.10">
    <property type="entry name" value="Mannose-6-phosphate receptor binding domain"/>
    <property type="match status" value="1"/>
</dbReference>
<dbReference type="InterPro" id="IPR036607">
    <property type="entry name" value="PRKCSH"/>
</dbReference>
<dbReference type="InterPro" id="IPR039794">
    <property type="entry name" value="Gtb1-like"/>
</dbReference>
<keyword evidence="9" id="KW-1185">Reference proteome</keyword>
<dbReference type="SUPFAM" id="SSF50911">
    <property type="entry name" value="Mannose 6-phosphate receptor domain"/>
    <property type="match status" value="1"/>
</dbReference>
<dbReference type="PANTHER" id="PTHR12630:SF1">
    <property type="entry name" value="GLUCOSIDASE 2 SUBUNIT BETA"/>
    <property type="match status" value="1"/>
</dbReference>
<feature type="chain" id="PRO_5034526157" description="Glucosidase 2 subunit beta" evidence="6">
    <location>
        <begin position="23"/>
        <end position="563"/>
    </location>
</feature>
<keyword evidence="2 6" id="KW-0732">Signal</keyword>
<feature type="domain" description="MRH" evidence="7">
    <location>
        <begin position="436"/>
        <end position="550"/>
    </location>
</feature>
<evidence type="ECO:0000256" key="1">
    <source>
        <dbReference type="ARBA" id="ARBA00022387"/>
    </source>
</evidence>
<keyword evidence="5" id="KW-0175">Coiled coil</keyword>
<feature type="coiled-coil region" evidence="5">
    <location>
        <begin position="152"/>
        <end position="282"/>
    </location>
</feature>
<feature type="coiled-coil region" evidence="5">
    <location>
        <begin position="393"/>
        <end position="424"/>
    </location>
</feature>
<keyword evidence="3" id="KW-0256">Endoplasmic reticulum</keyword>
<evidence type="ECO:0000256" key="5">
    <source>
        <dbReference type="SAM" id="Coils"/>
    </source>
</evidence>
<dbReference type="GO" id="GO:0017177">
    <property type="term" value="C:glucosidase II complex"/>
    <property type="evidence" value="ECO:0007669"/>
    <property type="project" value="TreeGrafter"/>
</dbReference>
<feature type="signal peptide" evidence="6">
    <location>
        <begin position="1"/>
        <end position="22"/>
    </location>
</feature>
<dbReference type="Proteomes" id="UP000639643">
    <property type="component" value="Unassembled WGS sequence"/>
</dbReference>
<dbReference type="OrthoDB" id="28322at2759"/>
<evidence type="ECO:0000256" key="4">
    <source>
        <dbReference type="ARBA" id="ARBA00023157"/>
    </source>
</evidence>
<sequence>MRQSYSLVLLGTLVSAAAPVSATSLPRGVGPEFAKFFESKESFSCISNPEVKLSLKQINDNTCDCPDGSDEPGTAACAHLDPLSPPQPFAGSATGTTNTTNALPGFWCSNVGHIGAYVPFMFVNDGHCDYDICCDGTEEYGKVGGVKCENKCNEIGKEYRRVEAERNAAIEKAAKRRRTMAKESRELRRRVAAKADSLKEEVKTLEAKKEELETKLQETERAERGKVVKGEGSGGKLGNLVSLAKGRIQELRETLEDVVAQRDELRNKVTELEGILSRFKEEYNPNFNDEGVKRAVKGWEDYAANSANEPKSDDLEADIKEVLVEDNESSGINWKEFEEEEGTDTDILYNFEAYLPEPLREFLHGKINALRVWLIENGLMADNVKPGVESRLVTAARDAFNAANNDLNEKRRQLEIEEKDLEKDYGTDDIFRVLRDKCVSTEAGEYEYELCWMDKTNQKSKKGHGSTNMGNFVRIDREMADDEERTDGKSLGKGMRMVMRYENGQGCWNGPQRRTDVWLACSETEELWKVSESEKCVYKMEVGTPAACDELLEPPQPNSKDEL</sequence>